<evidence type="ECO:0000256" key="1">
    <source>
        <dbReference type="SAM" id="MobiDB-lite"/>
    </source>
</evidence>
<feature type="compositionally biased region" description="Acidic residues" evidence="1">
    <location>
        <begin position="85"/>
        <end position="96"/>
    </location>
</feature>
<name>B3ML44_DROAN</name>
<dbReference type="EMBL" id="CH902620">
    <property type="protein sequence ID" value="EDV31662.1"/>
    <property type="molecule type" value="Genomic_DNA"/>
</dbReference>
<dbReference type="OMA" id="IAQGLCH"/>
<dbReference type="PhylomeDB" id="B3ML44"/>
<dbReference type="HOGENOM" id="CLU_1108082_0_0_1"/>
<feature type="region of interest" description="Disordered" evidence="1">
    <location>
        <begin position="41"/>
        <end position="113"/>
    </location>
</feature>
<protein>
    <recommendedName>
        <fullName evidence="5">DUF4794 domain-containing protein</fullName>
    </recommendedName>
</protein>
<sequence>MRFHLELSIILLGFLFVYQGFCHTLPEKKIRTTRDTINIPTHLFKPLGETSENEDNSNRHGNGTIADPDDNVKLLERSSGGVETISEEDEEQEDDDRFSYIPPRQRFPPNSRMGLAVPDFSPIPSIDVDPRVPYSSRPVFGGNSWSSNNEIPRPIRPAIPSSLTPLYAGSQNEGPSPGFFGSSNIQRGRTFFRPNNPQEGSFYSPNGPGGGSISSSMGPLSSSNNFFRSESYSYTSDGNGPPQVERNVYDSRNGNGFGSSVRRNF</sequence>
<reference evidence="3 4" key="1">
    <citation type="journal article" date="2007" name="Nature">
        <title>Evolution of genes and genomes on the Drosophila phylogeny.</title>
        <authorList>
            <consortium name="Drosophila 12 Genomes Consortium"/>
            <person name="Clark A.G."/>
            <person name="Eisen M.B."/>
            <person name="Smith D.R."/>
            <person name="Bergman C.M."/>
            <person name="Oliver B."/>
            <person name="Markow T.A."/>
            <person name="Kaufman T.C."/>
            <person name="Kellis M."/>
            <person name="Gelbart W."/>
            <person name="Iyer V.N."/>
            <person name="Pollard D.A."/>
            <person name="Sackton T.B."/>
            <person name="Larracuente A.M."/>
            <person name="Singh N.D."/>
            <person name="Abad J.P."/>
            <person name="Abt D.N."/>
            <person name="Adryan B."/>
            <person name="Aguade M."/>
            <person name="Akashi H."/>
            <person name="Anderson W.W."/>
            <person name="Aquadro C.F."/>
            <person name="Ardell D.H."/>
            <person name="Arguello R."/>
            <person name="Artieri C.G."/>
            <person name="Barbash D.A."/>
            <person name="Barker D."/>
            <person name="Barsanti P."/>
            <person name="Batterham P."/>
            <person name="Batzoglou S."/>
            <person name="Begun D."/>
            <person name="Bhutkar A."/>
            <person name="Blanco E."/>
            <person name="Bosak S.A."/>
            <person name="Bradley R.K."/>
            <person name="Brand A.D."/>
            <person name="Brent M.R."/>
            <person name="Brooks A.N."/>
            <person name="Brown R.H."/>
            <person name="Butlin R.K."/>
            <person name="Caggese C."/>
            <person name="Calvi B.R."/>
            <person name="Bernardo de Carvalho A."/>
            <person name="Caspi A."/>
            <person name="Castrezana S."/>
            <person name="Celniker S.E."/>
            <person name="Chang J.L."/>
            <person name="Chapple C."/>
            <person name="Chatterji S."/>
            <person name="Chinwalla A."/>
            <person name="Civetta A."/>
            <person name="Clifton S.W."/>
            <person name="Comeron J.M."/>
            <person name="Costello J.C."/>
            <person name="Coyne J.A."/>
            <person name="Daub J."/>
            <person name="David R.G."/>
            <person name="Delcher A.L."/>
            <person name="Delehaunty K."/>
            <person name="Do C.B."/>
            <person name="Ebling H."/>
            <person name="Edwards K."/>
            <person name="Eickbush T."/>
            <person name="Evans J.D."/>
            <person name="Filipski A."/>
            <person name="Findeiss S."/>
            <person name="Freyhult E."/>
            <person name="Fulton L."/>
            <person name="Fulton R."/>
            <person name="Garcia A.C."/>
            <person name="Gardiner A."/>
            <person name="Garfield D.A."/>
            <person name="Garvin B.E."/>
            <person name="Gibson G."/>
            <person name="Gilbert D."/>
            <person name="Gnerre S."/>
            <person name="Godfrey J."/>
            <person name="Good R."/>
            <person name="Gotea V."/>
            <person name="Gravely B."/>
            <person name="Greenberg A.J."/>
            <person name="Griffiths-Jones S."/>
            <person name="Gross S."/>
            <person name="Guigo R."/>
            <person name="Gustafson E.A."/>
            <person name="Haerty W."/>
            <person name="Hahn M.W."/>
            <person name="Halligan D.L."/>
            <person name="Halpern A.L."/>
            <person name="Halter G.M."/>
            <person name="Han M.V."/>
            <person name="Heger A."/>
            <person name="Hillier L."/>
            <person name="Hinrichs A.S."/>
            <person name="Holmes I."/>
            <person name="Hoskins R.A."/>
            <person name="Hubisz M.J."/>
            <person name="Hultmark D."/>
            <person name="Huntley M.A."/>
            <person name="Jaffe D.B."/>
            <person name="Jagadeeshan S."/>
            <person name="Jeck W.R."/>
            <person name="Johnson J."/>
            <person name="Jones C.D."/>
            <person name="Jordan W.C."/>
            <person name="Karpen G.H."/>
            <person name="Kataoka E."/>
            <person name="Keightley P.D."/>
            <person name="Kheradpour P."/>
            <person name="Kirkness E.F."/>
            <person name="Koerich L.B."/>
            <person name="Kristiansen K."/>
            <person name="Kudrna D."/>
            <person name="Kulathinal R.J."/>
            <person name="Kumar S."/>
            <person name="Kwok R."/>
            <person name="Lander E."/>
            <person name="Langley C.H."/>
            <person name="Lapoint R."/>
            <person name="Lazzaro B.P."/>
            <person name="Lee S.J."/>
            <person name="Levesque L."/>
            <person name="Li R."/>
            <person name="Lin C.F."/>
            <person name="Lin M.F."/>
            <person name="Lindblad-Toh K."/>
            <person name="Llopart A."/>
            <person name="Long M."/>
            <person name="Low L."/>
            <person name="Lozovsky E."/>
            <person name="Lu J."/>
            <person name="Luo M."/>
            <person name="Machado C.A."/>
            <person name="Makalowski W."/>
            <person name="Marzo M."/>
            <person name="Matsuda M."/>
            <person name="Matzkin L."/>
            <person name="McAllister B."/>
            <person name="McBride C.S."/>
            <person name="McKernan B."/>
            <person name="McKernan K."/>
            <person name="Mendez-Lago M."/>
            <person name="Minx P."/>
            <person name="Mollenhauer M.U."/>
            <person name="Montooth K."/>
            <person name="Mount S.M."/>
            <person name="Mu X."/>
            <person name="Myers E."/>
            <person name="Negre B."/>
            <person name="Newfeld S."/>
            <person name="Nielsen R."/>
            <person name="Noor M.A."/>
            <person name="O'Grady P."/>
            <person name="Pachter L."/>
            <person name="Papaceit M."/>
            <person name="Parisi M.J."/>
            <person name="Parisi M."/>
            <person name="Parts L."/>
            <person name="Pedersen J.S."/>
            <person name="Pesole G."/>
            <person name="Phillippy A.M."/>
            <person name="Ponting C.P."/>
            <person name="Pop M."/>
            <person name="Porcelli D."/>
            <person name="Powell J.R."/>
            <person name="Prohaska S."/>
            <person name="Pruitt K."/>
            <person name="Puig M."/>
            <person name="Quesneville H."/>
            <person name="Ram K.R."/>
            <person name="Rand D."/>
            <person name="Rasmussen M.D."/>
            <person name="Reed L.K."/>
            <person name="Reenan R."/>
            <person name="Reily A."/>
            <person name="Remington K.A."/>
            <person name="Rieger T.T."/>
            <person name="Ritchie M.G."/>
            <person name="Robin C."/>
            <person name="Rogers Y.H."/>
            <person name="Rohde C."/>
            <person name="Rozas J."/>
            <person name="Rubenfield M.J."/>
            <person name="Ruiz A."/>
            <person name="Russo S."/>
            <person name="Salzberg S.L."/>
            <person name="Sanchez-Gracia A."/>
            <person name="Saranga D.J."/>
            <person name="Sato H."/>
            <person name="Schaeffer S.W."/>
            <person name="Schatz M.C."/>
            <person name="Schlenke T."/>
            <person name="Schwartz R."/>
            <person name="Segarra C."/>
            <person name="Singh R.S."/>
            <person name="Sirot L."/>
            <person name="Sirota M."/>
            <person name="Sisneros N.B."/>
            <person name="Smith C.D."/>
            <person name="Smith T.F."/>
            <person name="Spieth J."/>
            <person name="Stage D.E."/>
            <person name="Stark A."/>
            <person name="Stephan W."/>
            <person name="Strausberg R.L."/>
            <person name="Strempel S."/>
            <person name="Sturgill D."/>
            <person name="Sutton G."/>
            <person name="Sutton G.G."/>
            <person name="Tao W."/>
            <person name="Teichmann S."/>
            <person name="Tobari Y.N."/>
            <person name="Tomimura Y."/>
            <person name="Tsolas J.M."/>
            <person name="Valente V.L."/>
            <person name="Venter E."/>
            <person name="Venter J.C."/>
            <person name="Vicario S."/>
            <person name="Vieira F.G."/>
            <person name="Vilella A.J."/>
            <person name="Villasante A."/>
            <person name="Walenz B."/>
            <person name="Wang J."/>
            <person name="Wasserman M."/>
            <person name="Watts T."/>
            <person name="Wilson D."/>
            <person name="Wilson R.K."/>
            <person name="Wing R.A."/>
            <person name="Wolfner M.F."/>
            <person name="Wong A."/>
            <person name="Wong G.K."/>
            <person name="Wu C.I."/>
            <person name="Wu G."/>
            <person name="Yamamoto D."/>
            <person name="Yang H.P."/>
            <person name="Yang S.P."/>
            <person name="Yorke J.A."/>
            <person name="Yoshida K."/>
            <person name="Zdobnov E."/>
            <person name="Zhang P."/>
            <person name="Zhang Y."/>
            <person name="Zimin A.V."/>
            <person name="Baldwin J."/>
            <person name="Abdouelleil A."/>
            <person name="Abdulkadir J."/>
            <person name="Abebe A."/>
            <person name="Abera B."/>
            <person name="Abreu J."/>
            <person name="Acer S.C."/>
            <person name="Aftuck L."/>
            <person name="Alexander A."/>
            <person name="An P."/>
            <person name="Anderson E."/>
            <person name="Anderson S."/>
            <person name="Arachi H."/>
            <person name="Azer M."/>
            <person name="Bachantsang P."/>
            <person name="Barry A."/>
            <person name="Bayul T."/>
            <person name="Berlin A."/>
            <person name="Bessette D."/>
            <person name="Bloom T."/>
            <person name="Blye J."/>
            <person name="Boguslavskiy L."/>
            <person name="Bonnet C."/>
            <person name="Boukhgalter B."/>
            <person name="Bourzgui I."/>
            <person name="Brown A."/>
            <person name="Cahill P."/>
            <person name="Channer S."/>
            <person name="Cheshatsang Y."/>
            <person name="Chuda L."/>
            <person name="Citroen M."/>
            <person name="Collymore A."/>
            <person name="Cooke P."/>
            <person name="Costello M."/>
            <person name="D'Aco K."/>
            <person name="Daza R."/>
            <person name="De Haan G."/>
            <person name="DeGray S."/>
            <person name="DeMaso C."/>
            <person name="Dhargay N."/>
            <person name="Dooley K."/>
            <person name="Dooley E."/>
            <person name="Doricent M."/>
            <person name="Dorje P."/>
            <person name="Dorjee K."/>
            <person name="Dupes A."/>
            <person name="Elong R."/>
            <person name="Falk J."/>
            <person name="Farina A."/>
            <person name="Faro S."/>
            <person name="Ferguson D."/>
            <person name="Fisher S."/>
            <person name="Foley C.D."/>
            <person name="Franke A."/>
            <person name="Friedrich D."/>
            <person name="Gadbois L."/>
            <person name="Gearin G."/>
            <person name="Gearin C.R."/>
            <person name="Giannoukos G."/>
            <person name="Goode T."/>
            <person name="Graham J."/>
            <person name="Grandbois E."/>
            <person name="Grewal S."/>
            <person name="Gyaltsen K."/>
            <person name="Hafez N."/>
            <person name="Hagos B."/>
            <person name="Hall J."/>
            <person name="Henson C."/>
            <person name="Hollinger A."/>
            <person name="Honan T."/>
            <person name="Huard M.D."/>
            <person name="Hughes L."/>
            <person name="Hurhula B."/>
            <person name="Husby M.E."/>
            <person name="Kamat A."/>
            <person name="Kanga B."/>
            <person name="Kashin S."/>
            <person name="Khazanovich D."/>
            <person name="Kisner P."/>
            <person name="Lance K."/>
            <person name="Lara M."/>
            <person name="Lee W."/>
            <person name="Lennon N."/>
            <person name="Letendre F."/>
            <person name="LeVine R."/>
            <person name="Lipovsky A."/>
            <person name="Liu X."/>
            <person name="Liu J."/>
            <person name="Liu S."/>
            <person name="Lokyitsang T."/>
            <person name="Lokyitsang Y."/>
            <person name="Lubonja R."/>
            <person name="Lui A."/>
            <person name="MacDonald P."/>
            <person name="Magnisalis V."/>
            <person name="Maru K."/>
            <person name="Matthews C."/>
            <person name="McCusker W."/>
            <person name="McDonough S."/>
            <person name="Mehta T."/>
            <person name="Meldrim J."/>
            <person name="Meneus L."/>
            <person name="Mihai O."/>
            <person name="Mihalev A."/>
            <person name="Mihova T."/>
            <person name="Mittelman R."/>
            <person name="Mlenga V."/>
            <person name="Montmayeur A."/>
            <person name="Mulrain L."/>
            <person name="Navidi A."/>
            <person name="Naylor J."/>
            <person name="Negash T."/>
            <person name="Nguyen T."/>
            <person name="Nguyen N."/>
            <person name="Nicol R."/>
            <person name="Norbu C."/>
            <person name="Norbu N."/>
            <person name="Novod N."/>
            <person name="O'Neill B."/>
            <person name="Osman S."/>
            <person name="Markiewicz E."/>
            <person name="Oyono O.L."/>
            <person name="Patti C."/>
            <person name="Phunkhang P."/>
            <person name="Pierre F."/>
            <person name="Priest M."/>
            <person name="Raghuraman S."/>
            <person name="Rege F."/>
            <person name="Reyes R."/>
            <person name="Rise C."/>
            <person name="Rogov P."/>
            <person name="Ross K."/>
            <person name="Ryan E."/>
            <person name="Settipalli S."/>
            <person name="Shea T."/>
            <person name="Sherpa N."/>
            <person name="Shi L."/>
            <person name="Shih D."/>
            <person name="Sparrow T."/>
            <person name="Spaulding J."/>
            <person name="Stalker J."/>
            <person name="Stange-Thomann N."/>
            <person name="Stavropoulos S."/>
            <person name="Stone C."/>
            <person name="Strader C."/>
            <person name="Tesfaye S."/>
            <person name="Thomson T."/>
            <person name="Thoulutsang Y."/>
            <person name="Thoulutsang D."/>
            <person name="Topham K."/>
            <person name="Topping I."/>
            <person name="Tsamla T."/>
            <person name="Vassiliev H."/>
            <person name="Vo A."/>
            <person name="Wangchuk T."/>
            <person name="Wangdi T."/>
            <person name="Weiand M."/>
            <person name="Wilkinson J."/>
            <person name="Wilson A."/>
            <person name="Yadav S."/>
            <person name="Young G."/>
            <person name="Yu Q."/>
            <person name="Zembek L."/>
            <person name="Zhong D."/>
            <person name="Zimmer A."/>
            <person name="Zwirko Z."/>
            <person name="Jaffe D.B."/>
            <person name="Alvarez P."/>
            <person name="Brockman W."/>
            <person name="Butler J."/>
            <person name="Chin C."/>
            <person name="Gnerre S."/>
            <person name="Grabherr M."/>
            <person name="Kleber M."/>
            <person name="Mauceli E."/>
            <person name="MacCallum I."/>
        </authorList>
    </citation>
    <scope>NUCLEOTIDE SEQUENCE [LARGE SCALE GENOMIC DNA]</scope>
    <source>
        <strain evidence="4">Tucson 14024-0371.13</strain>
    </source>
</reference>
<feature type="chain" id="PRO_5002790479" description="DUF4794 domain-containing protein" evidence="2">
    <location>
        <begin position="23"/>
        <end position="265"/>
    </location>
</feature>
<feature type="compositionally biased region" description="Polar residues" evidence="1">
    <location>
        <begin position="226"/>
        <end position="238"/>
    </location>
</feature>
<dbReference type="OrthoDB" id="7870627at2759"/>
<dbReference type="GeneID" id="6497266"/>
<dbReference type="KEGG" id="dan:6497266"/>
<proteinExistence type="predicted"/>
<organism evidence="3 4">
    <name type="scientific">Drosophila ananassae</name>
    <name type="common">Fruit fly</name>
    <dbReference type="NCBI Taxonomy" id="7217"/>
    <lineage>
        <taxon>Eukaryota</taxon>
        <taxon>Metazoa</taxon>
        <taxon>Ecdysozoa</taxon>
        <taxon>Arthropoda</taxon>
        <taxon>Hexapoda</taxon>
        <taxon>Insecta</taxon>
        <taxon>Pterygota</taxon>
        <taxon>Neoptera</taxon>
        <taxon>Endopterygota</taxon>
        <taxon>Diptera</taxon>
        <taxon>Brachycera</taxon>
        <taxon>Muscomorpha</taxon>
        <taxon>Ephydroidea</taxon>
        <taxon>Drosophilidae</taxon>
        <taxon>Drosophila</taxon>
        <taxon>Sophophora</taxon>
    </lineage>
</organism>
<gene>
    <name evidence="3" type="primary">Dana\GF14442</name>
    <name evidence="3" type="synonym">dana_GLEANR_15204</name>
    <name evidence="3" type="ORF">GF14442</name>
</gene>
<dbReference type="STRING" id="7217.B3ML44"/>
<evidence type="ECO:0000313" key="3">
    <source>
        <dbReference type="EMBL" id="EDV31662.1"/>
    </source>
</evidence>
<feature type="region of interest" description="Disordered" evidence="1">
    <location>
        <begin position="168"/>
        <end position="265"/>
    </location>
</feature>
<evidence type="ECO:0000313" key="4">
    <source>
        <dbReference type="Proteomes" id="UP000007801"/>
    </source>
</evidence>
<feature type="compositionally biased region" description="Polar residues" evidence="1">
    <location>
        <begin position="181"/>
        <end position="203"/>
    </location>
</feature>
<feature type="signal peptide" evidence="2">
    <location>
        <begin position="1"/>
        <end position="22"/>
    </location>
</feature>
<dbReference type="Proteomes" id="UP000007801">
    <property type="component" value="Unassembled WGS sequence"/>
</dbReference>
<keyword evidence="2" id="KW-0732">Signal</keyword>
<accession>B3ML44</accession>
<evidence type="ECO:0008006" key="5">
    <source>
        <dbReference type="Google" id="ProtNLM"/>
    </source>
</evidence>
<dbReference type="InParanoid" id="B3ML44"/>
<keyword evidence="4" id="KW-1185">Reference proteome</keyword>
<dbReference type="eggNOG" id="ENOG502TBHY">
    <property type="taxonomic scope" value="Eukaryota"/>
</dbReference>
<evidence type="ECO:0000256" key="2">
    <source>
        <dbReference type="SAM" id="SignalP"/>
    </source>
</evidence>
<dbReference type="AlphaFoldDB" id="B3ML44"/>
<feature type="compositionally biased region" description="Low complexity" evidence="1">
    <location>
        <begin position="213"/>
        <end position="225"/>
    </location>
</feature>